<evidence type="ECO:0000313" key="3">
    <source>
        <dbReference type="EMBL" id="KAF4501530.1"/>
    </source>
</evidence>
<comment type="caution">
    <text evidence="3">The sequence shown here is derived from an EMBL/GenBank/DDBJ whole genome shotgun (WGS) entry which is preliminary data.</text>
</comment>
<keyword evidence="1" id="KW-0812">Transmembrane</keyword>
<feature type="signal peptide" evidence="2">
    <location>
        <begin position="1"/>
        <end position="19"/>
    </location>
</feature>
<feature type="transmembrane region" description="Helical" evidence="1">
    <location>
        <begin position="114"/>
        <end position="140"/>
    </location>
</feature>
<accession>A0A9P5E9L1</accession>
<dbReference type="AlphaFoldDB" id="A0A9P5E9L1"/>
<dbReference type="Proteomes" id="UP000737391">
    <property type="component" value="Unassembled WGS sequence"/>
</dbReference>
<organism evidence="3 4">
    <name type="scientific">Fusarium agapanthi</name>
    <dbReference type="NCBI Taxonomy" id="1803897"/>
    <lineage>
        <taxon>Eukaryota</taxon>
        <taxon>Fungi</taxon>
        <taxon>Dikarya</taxon>
        <taxon>Ascomycota</taxon>
        <taxon>Pezizomycotina</taxon>
        <taxon>Sordariomycetes</taxon>
        <taxon>Hypocreomycetidae</taxon>
        <taxon>Hypocreales</taxon>
        <taxon>Nectriaceae</taxon>
        <taxon>Fusarium</taxon>
        <taxon>Fusarium fujikuroi species complex</taxon>
    </lineage>
</organism>
<feature type="chain" id="PRO_5040471013" evidence="2">
    <location>
        <begin position="20"/>
        <end position="157"/>
    </location>
</feature>
<feature type="transmembrane region" description="Helical" evidence="1">
    <location>
        <begin position="63"/>
        <end position="82"/>
    </location>
</feature>
<evidence type="ECO:0000313" key="4">
    <source>
        <dbReference type="Proteomes" id="UP000737391"/>
    </source>
</evidence>
<proteinExistence type="predicted"/>
<keyword evidence="2" id="KW-0732">Signal</keyword>
<evidence type="ECO:0000256" key="1">
    <source>
        <dbReference type="SAM" id="Phobius"/>
    </source>
</evidence>
<feature type="transmembrane region" description="Helical" evidence="1">
    <location>
        <begin position="89"/>
        <end position="108"/>
    </location>
</feature>
<keyword evidence="1" id="KW-0472">Membrane</keyword>
<dbReference type="OrthoDB" id="5047094at2759"/>
<sequence length="157" mass="18219">MTSFITFTALLFIVVKIIGTAPPEHIFHKPKDFQRTGDSRENARRYCANIYAWHDMHTRDRRWDIYVGLWLTKLVMALYTLVTDGQFPGTLFGSSAYVVFYFFLAQVLMVVESLWGTTCVVFGITYLLCGLTCEQLWYFASRGYSMSYRSAEPLSWD</sequence>
<reference evidence="3" key="1">
    <citation type="submission" date="2020-01" db="EMBL/GenBank/DDBJ databases">
        <title>Identification and distribution of gene clusters putatively required for synthesis of sphingolipid metabolism inhibitors in phylogenetically diverse species of the filamentous fungus Fusarium.</title>
        <authorList>
            <person name="Kim H.-S."/>
            <person name="Busman M."/>
            <person name="Brown D.W."/>
            <person name="Divon H."/>
            <person name="Uhlig S."/>
            <person name="Proctor R.H."/>
        </authorList>
    </citation>
    <scope>NUCLEOTIDE SEQUENCE</scope>
    <source>
        <strain evidence="3">NRRL 31653</strain>
    </source>
</reference>
<keyword evidence="1" id="KW-1133">Transmembrane helix</keyword>
<name>A0A9P5E9L1_9HYPO</name>
<keyword evidence="4" id="KW-1185">Reference proteome</keyword>
<dbReference type="EMBL" id="LUFC02000121">
    <property type="protein sequence ID" value="KAF4501530.1"/>
    <property type="molecule type" value="Genomic_DNA"/>
</dbReference>
<gene>
    <name evidence="3" type="ORF">FAGAP_2251</name>
</gene>
<evidence type="ECO:0000256" key="2">
    <source>
        <dbReference type="SAM" id="SignalP"/>
    </source>
</evidence>
<protein>
    <submittedName>
        <fullName evidence="3">Uncharacterized protein</fullName>
    </submittedName>
</protein>